<dbReference type="PANTHER" id="PTHR31485:SF7">
    <property type="entry name" value="PEPTIDYL SERINE ALPHA-GALACTOSYLTRANSFERASE"/>
    <property type="match status" value="1"/>
</dbReference>
<reference evidence="1 2" key="1">
    <citation type="journal article" date="2011" name="Proc. Natl. Acad. Sci. U.S.A.">
        <title>Niche of harmful alga Aureococcus anophagefferens revealed through ecogenomics.</title>
        <authorList>
            <person name="Gobler C.J."/>
            <person name="Berry D.L."/>
            <person name="Dyhrman S.T."/>
            <person name="Wilhelm S.W."/>
            <person name="Salamov A."/>
            <person name="Lobanov A.V."/>
            <person name="Zhang Y."/>
            <person name="Collier J.L."/>
            <person name="Wurch L.L."/>
            <person name="Kustka A.B."/>
            <person name="Dill B.D."/>
            <person name="Shah M."/>
            <person name="VerBerkmoes N.C."/>
            <person name="Kuo A."/>
            <person name="Terry A."/>
            <person name="Pangilinan J."/>
            <person name="Lindquist E.A."/>
            <person name="Lucas S."/>
            <person name="Paulsen I.T."/>
            <person name="Hattenrath-Lehmann T.K."/>
            <person name="Talmage S.C."/>
            <person name="Walker E.A."/>
            <person name="Koch F."/>
            <person name="Burson A.M."/>
            <person name="Marcoval M.A."/>
            <person name="Tang Y.Z."/>
            <person name="Lecleir G.R."/>
            <person name="Coyne K.J."/>
            <person name="Berg G.M."/>
            <person name="Bertrand E.M."/>
            <person name="Saito M.A."/>
            <person name="Gladyshev V.N."/>
            <person name="Grigoriev I.V."/>
        </authorList>
    </citation>
    <scope>NUCLEOTIDE SEQUENCE [LARGE SCALE GENOMIC DNA]</scope>
    <source>
        <strain evidence="2">CCMP 1984</strain>
    </source>
</reference>
<organism evidence="2">
    <name type="scientific">Aureococcus anophagefferens</name>
    <name type="common">Harmful bloom alga</name>
    <dbReference type="NCBI Taxonomy" id="44056"/>
    <lineage>
        <taxon>Eukaryota</taxon>
        <taxon>Sar</taxon>
        <taxon>Stramenopiles</taxon>
        <taxon>Ochrophyta</taxon>
        <taxon>Pelagophyceae</taxon>
        <taxon>Pelagomonadales</taxon>
        <taxon>Pelagomonadaceae</taxon>
        <taxon>Aureococcus</taxon>
    </lineage>
</organism>
<proteinExistence type="predicted"/>
<dbReference type="AlphaFoldDB" id="F0YDA7"/>
<dbReference type="OrthoDB" id="2015991at2759"/>
<evidence type="ECO:0000313" key="1">
    <source>
        <dbReference type="EMBL" id="EGB07030.1"/>
    </source>
</evidence>
<dbReference type="eggNOG" id="ENOG502QQG8">
    <property type="taxonomic scope" value="Eukaryota"/>
</dbReference>
<dbReference type="EMBL" id="GL833132">
    <property type="protein sequence ID" value="EGB07030.1"/>
    <property type="molecule type" value="Genomic_DNA"/>
</dbReference>
<dbReference type="GO" id="GO:0016757">
    <property type="term" value="F:glycosyltransferase activity"/>
    <property type="evidence" value="ECO:0007669"/>
    <property type="project" value="InterPro"/>
</dbReference>
<evidence type="ECO:0000313" key="2">
    <source>
        <dbReference type="Proteomes" id="UP000002729"/>
    </source>
</evidence>
<protein>
    <submittedName>
        <fullName evidence="1">Uncharacterized protein</fullName>
    </submittedName>
</protein>
<name>F0YDA7_AURAN</name>
<accession>F0YDA7</accession>
<dbReference type="InParanoid" id="F0YDA7"/>
<dbReference type="Proteomes" id="UP000002729">
    <property type="component" value="Unassembled WGS sequence"/>
</dbReference>
<dbReference type="PANTHER" id="PTHR31485">
    <property type="entry name" value="PEPTIDYL SERINE ALPHA-GALACTOSYLTRANSFERASE"/>
    <property type="match status" value="1"/>
</dbReference>
<dbReference type="InterPro" id="IPR044845">
    <property type="entry name" value="HPAT/SRGT1-like"/>
</dbReference>
<gene>
    <name evidence="1" type="ORF">AURANDRAFT_65267</name>
</gene>
<keyword evidence="2" id="KW-1185">Reference proteome</keyword>
<dbReference type="GeneID" id="20225247"/>
<dbReference type="RefSeq" id="XP_009038267.1">
    <property type="nucleotide sequence ID" value="XM_009040019.1"/>
</dbReference>
<dbReference type="KEGG" id="aaf:AURANDRAFT_65267"/>
<dbReference type="OMA" id="MYTIASK"/>
<sequence length="424" mass="46768">MLGSLLATHRLQVARTPAPLPPARPADEFHVVFSTDCGKYQDWQSEVVYHSATLAGQPGRVTRIASGCTDAEAAKLRARHAEPDLAGRFLVHLTPHFSTDGDSGKDYKFYNKPYGLRHWLGAGKGHWLARADLGDDAVVALIDPDFIFLRPLTADVSNASAILASAPVDAAAAAARFRRVKRGQPVGQFYGLGDGWLKFDLGKICGAKSRCANVTSAEAWRYYSVGPPYIAHRDDLAKIADRWCEYVPRVFAQYPELLAEMYAYSMAAADLGLPHLRLDHYMVSNVNAYGEAWPWIDGAATSSCDVTLPQRLWPGHDVPVFVHYCQGYRFPDAERELVFGKRRLPHDVFSSCAGERLPRPSPAEFARDHGDLRAAPAVGPPGRDLRDRKRRAWMFCAATDALNAVVAKYGFLGRRTRSDGAPCD</sequence>